<evidence type="ECO:0000313" key="2">
    <source>
        <dbReference type="EMBL" id="NMK39814.1"/>
    </source>
</evidence>
<keyword evidence="1" id="KW-0732">Signal</keyword>
<name>A0A848EWH8_MEGEL</name>
<dbReference type="AlphaFoldDB" id="A0A848EWH8"/>
<protein>
    <submittedName>
        <fullName evidence="2">Uncharacterized protein</fullName>
    </submittedName>
</protein>
<evidence type="ECO:0000256" key="1">
    <source>
        <dbReference type="SAM" id="SignalP"/>
    </source>
</evidence>
<gene>
    <name evidence="2" type="ORF">HG933_10645</name>
</gene>
<comment type="caution">
    <text evidence="2">The sequence shown here is derived from an EMBL/GenBank/DDBJ whole genome shotgun (WGS) entry which is preliminary data.</text>
</comment>
<dbReference type="EMBL" id="JABBJH010000020">
    <property type="protein sequence ID" value="NMK39814.1"/>
    <property type="molecule type" value="Genomic_DNA"/>
</dbReference>
<reference evidence="2 3" key="1">
    <citation type="submission" date="2020-04" db="EMBL/GenBank/DDBJ databases">
        <authorList>
            <person name="Hitch T.C.A."/>
            <person name="Wylensek D."/>
            <person name="Clavel T."/>
        </authorList>
    </citation>
    <scope>NUCLEOTIDE SEQUENCE [LARGE SCALE GENOMIC DNA]</scope>
    <source>
        <strain evidence="2 3">WCA-386-APC-2A</strain>
    </source>
</reference>
<organism evidence="2 3">
    <name type="scientific">Megasphaera elsdenii</name>
    <dbReference type="NCBI Taxonomy" id="907"/>
    <lineage>
        <taxon>Bacteria</taxon>
        <taxon>Bacillati</taxon>
        <taxon>Bacillota</taxon>
        <taxon>Negativicutes</taxon>
        <taxon>Veillonellales</taxon>
        <taxon>Veillonellaceae</taxon>
        <taxon>Megasphaera</taxon>
    </lineage>
</organism>
<dbReference type="Proteomes" id="UP000536773">
    <property type="component" value="Unassembled WGS sequence"/>
</dbReference>
<evidence type="ECO:0000313" key="3">
    <source>
        <dbReference type="Proteomes" id="UP000536773"/>
    </source>
</evidence>
<accession>A0A848EWH8</accession>
<sequence length="65" mass="6858">MKMAAGTAVGAALFSMPALSLAKGEGKTLSKQSLTPVPYPTCTSTCAKMNRMGKISLLRQWPKLS</sequence>
<feature type="chain" id="PRO_5032524424" evidence="1">
    <location>
        <begin position="23"/>
        <end position="65"/>
    </location>
</feature>
<feature type="signal peptide" evidence="1">
    <location>
        <begin position="1"/>
        <end position="22"/>
    </location>
</feature>
<proteinExistence type="predicted"/>